<gene>
    <name evidence="2" type="ORF">ACFOY7_11835</name>
</gene>
<evidence type="ECO:0000259" key="1">
    <source>
        <dbReference type="SMART" id="SM00382"/>
    </source>
</evidence>
<evidence type="ECO:0000313" key="3">
    <source>
        <dbReference type="Proteomes" id="UP001595882"/>
    </source>
</evidence>
<dbReference type="EMBL" id="JBHSDT010000008">
    <property type="protein sequence ID" value="MFC4403761.1"/>
    <property type="molecule type" value="Genomic_DNA"/>
</dbReference>
<evidence type="ECO:0000313" key="2">
    <source>
        <dbReference type="EMBL" id="MFC4403761.1"/>
    </source>
</evidence>
<dbReference type="InterPro" id="IPR003593">
    <property type="entry name" value="AAA+_ATPase"/>
</dbReference>
<dbReference type="SMART" id="SM00382">
    <property type="entry name" value="AAA"/>
    <property type="match status" value="1"/>
</dbReference>
<protein>
    <submittedName>
        <fullName evidence="2">AAA family ATPase</fullName>
    </submittedName>
</protein>
<name>A0ABV8WV62_9BACI</name>
<accession>A0ABV8WV62</accession>
<comment type="caution">
    <text evidence="2">The sequence shown here is derived from an EMBL/GenBank/DDBJ whole genome shotgun (WGS) entry which is preliminary data.</text>
</comment>
<dbReference type="RefSeq" id="WP_390252297.1">
    <property type="nucleotide sequence ID" value="NZ_JBHSDT010000008.1"/>
</dbReference>
<reference evidence="3" key="1">
    <citation type="journal article" date="2019" name="Int. J. Syst. Evol. Microbiol.">
        <title>The Global Catalogue of Microorganisms (GCM) 10K type strain sequencing project: providing services to taxonomists for standard genome sequencing and annotation.</title>
        <authorList>
            <consortium name="The Broad Institute Genomics Platform"/>
            <consortium name="The Broad Institute Genome Sequencing Center for Infectious Disease"/>
            <person name="Wu L."/>
            <person name="Ma J."/>
        </authorList>
    </citation>
    <scope>NUCLEOTIDE SEQUENCE [LARGE SCALE GENOMIC DNA]</scope>
    <source>
        <strain evidence="3">CCUG 37865</strain>
    </source>
</reference>
<dbReference type="InterPro" id="IPR027417">
    <property type="entry name" value="P-loop_NTPase"/>
</dbReference>
<proteinExistence type="predicted"/>
<dbReference type="Pfam" id="PF13671">
    <property type="entry name" value="AAA_33"/>
    <property type="match status" value="1"/>
</dbReference>
<dbReference type="Proteomes" id="UP001595882">
    <property type="component" value="Unassembled WGS sequence"/>
</dbReference>
<feature type="domain" description="AAA+ ATPase" evidence="1">
    <location>
        <begin position="3"/>
        <end position="176"/>
    </location>
</feature>
<dbReference type="Gene3D" id="3.40.50.300">
    <property type="entry name" value="P-loop containing nucleotide triphosphate hydrolases"/>
    <property type="match status" value="1"/>
</dbReference>
<sequence>MQAHTVFIVSGPAGVGKSTTSKQLAKKLPFSAFISGDLVSHMHIGGRQKPWKSQEETSLIWENILSLTRNFLKYGNDVVIDYVTFPGEARWLHEKLLDVESEVHVKYVVLWTDKDTLVKRDSMRKEEYRMGDRCLILVDEFHHSGLDKRHILDTSEKSVRELNEILAEIIDNERFTIRE</sequence>
<keyword evidence="3" id="KW-1185">Reference proteome</keyword>
<dbReference type="SUPFAM" id="SSF52540">
    <property type="entry name" value="P-loop containing nucleoside triphosphate hydrolases"/>
    <property type="match status" value="1"/>
</dbReference>
<organism evidence="2 3">
    <name type="scientific">Gracilibacillus xinjiangensis</name>
    <dbReference type="NCBI Taxonomy" id="1193282"/>
    <lineage>
        <taxon>Bacteria</taxon>
        <taxon>Bacillati</taxon>
        <taxon>Bacillota</taxon>
        <taxon>Bacilli</taxon>
        <taxon>Bacillales</taxon>
        <taxon>Bacillaceae</taxon>
        <taxon>Gracilibacillus</taxon>
    </lineage>
</organism>